<accession>A0A413TI25</accession>
<name>A0A413TI25_9FIRM</name>
<organism evidence="1 2">
    <name type="scientific">Roseburia inulinivorans</name>
    <dbReference type="NCBI Taxonomy" id="360807"/>
    <lineage>
        <taxon>Bacteria</taxon>
        <taxon>Bacillati</taxon>
        <taxon>Bacillota</taxon>
        <taxon>Clostridia</taxon>
        <taxon>Lachnospirales</taxon>
        <taxon>Lachnospiraceae</taxon>
        <taxon>Roseburia</taxon>
    </lineage>
</organism>
<gene>
    <name evidence="1" type="ORF">DW914_15105</name>
</gene>
<protein>
    <submittedName>
        <fullName evidence="1">Uncharacterized protein</fullName>
    </submittedName>
</protein>
<proteinExistence type="predicted"/>
<dbReference type="AlphaFoldDB" id="A0A413TI25"/>
<sequence length="38" mass="4501">MVATVLLILIVVLLTAIFWDNLQKWFEDIWKRILGESI</sequence>
<evidence type="ECO:0000313" key="2">
    <source>
        <dbReference type="Proteomes" id="UP000283492"/>
    </source>
</evidence>
<comment type="caution">
    <text evidence="1">The sequence shown here is derived from an EMBL/GenBank/DDBJ whole genome shotgun (WGS) entry which is preliminary data.</text>
</comment>
<evidence type="ECO:0000313" key="1">
    <source>
        <dbReference type="EMBL" id="RHA84619.1"/>
    </source>
</evidence>
<dbReference type="Proteomes" id="UP000283492">
    <property type="component" value="Unassembled WGS sequence"/>
</dbReference>
<dbReference type="EMBL" id="QSFX01000033">
    <property type="protein sequence ID" value="RHA84619.1"/>
    <property type="molecule type" value="Genomic_DNA"/>
</dbReference>
<reference evidence="1 2" key="1">
    <citation type="submission" date="2018-08" db="EMBL/GenBank/DDBJ databases">
        <title>A genome reference for cultivated species of the human gut microbiota.</title>
        <authorList>
            <person name="Zou Y."/>
            <person name="Xue W."/>
            <person name="Luo G."/>
        </authorList>
    </citation>
    <scope>NUCLEOTIDE SEQUENCE [LARGE SCALE GENOMIC DNA]</scope>
    <source>
        <strain evidence="1 2">AM42-1AC</strain>
    </source>
</reference>